<feature type="repeat" description="ANK" evidence="3">
    <location>
        <begin position="501"/>
        <end position="533"/>
    </location>
</feature>
<dbReference type="Proteomes" id="UP000789739">
    <property type="component" value="Unassembled WGS sequence"/>
</dbReference>
<gene>
    <name evidence="5" type="ORF">PBRASI_LOCUS2613</name>
</gene>
<dbReference type="OrthoDB" id="194358at2759"/>
<feature type="region of interest" description="Disordered" evidence="4">
    <location>
        <begin position="22"/>
        <end position="52"/>
    </location>
</feature>
<comment type="caution">
    <text evidence="5">The sequence shown here is derived from an EMBL/GenBank/DDBJ whole genome shotgun (WGS) entry which is preliminary data.</text>
</comment>
<proteinExistence type="predicted"/>
<dbReference type="InterPro" id="IPR036770">
    <property type="entry name" value="Ankyrin_rpt-contain_sf"/>
</dbReference>
<dbReference type="Pfam" id="PF12796">
    <property type="entry name" value="Ank_2"/>
    <property type="match status" value="1"/>
</dbReference>
<keyword evidence="6" id="KW-1185">Reference proteome</keyword>
<evidence type="ECO:0000313" key="6">
    <source>
        <dbReference type="Proteomes" id="UP000789739"/>
    </source>
</evidence>
<keyword evidence="2 3" id="KW-0040">ANK repeat</keyword>
<evidence type="ECO:0000313" key="5">
    <source>
        <dbReference type="EMBL" id="CAG8501147.1"/>
    </source>
</evidence>
<dbReference type="AlphaFoldDB" id="A0A9N9F054"/>
<dbReference type="GO" id="GO:0004842">
    <property type="term" value="F:ubiquitin-protein transferase activity"/>
    <property type="evidence" value="ECO:0007669"/>
    <property type="project" value="TreeGrafter"/>
</dbReference>
<evidence type="ECO:0000256" key="3">
    <source>
        <dbReference type="PROSITE-ProRule" id="PRU00023"/>
    </source>
</evidence>
<evidence type="ECO:0000256" key="1">
    <source>
        <dbReference type="ARBA" id="ARBA00022737"/>
    </source>
</evidence>
<reference evidence="5" key="1">
    <citation type="submission" date="2021-06" db="EMBL/GenBank/DDBJ databases">
        <authorList>
            <person name="Kallberg Y."/>
            <person name="Tangrot J."/>
            <person name="Rosling A."/>
        </authorList>
    </citation>
    <scope>NUCLEOTIDE SEQUENCE</scope>
    <source>
        <strain evidence="5">BR232B</strain>
    </source>
</reference>
<organism evidence="5 6">
    <name type="scientific">Paraglomus brasilianum</name>
    <dbReference type="NCBI Taxonomy" id="144538"/>
    <lineage>
        <taxon>Eukaryota</taxon>
        <taxon>Fungi</taxon>
        <taxon>Fungi incertae sedis</taxon>
        <taxon>Mucoromycota</taxon>
        <taxon>Glomeromycotina</taxon>
        <taxon>Glomeromycetes</taxon>
        <taxon>Paraglomerales</taxon>
        <taxon>Paraglomeraceae</taxon>
        <taxon>Paraglomus</taxon>
    </lineage>
</organism>
<dbReference type="GO" id="GO:0085020">
    <property type="term" value="P:protein K6-linked ubiquitination"/>
    <property type="evidence" value="ECO:0007669"/>
    <property type="project" value="TreeGrafter"/>
</dbReference>
<dbReference type="EMBL" id="CAJVPI010000209">
    <property type="protein sequence ID" value="CAG8501147.1"/>
    <property type="molecule type" value="Genomic_DNA"/>
</dbReference>
<dbReference type="PROSITE" id="PS50088">
    <property type="entry name" value="ANK_REPEAT"/>
    <property type="match status" value="2"/>
</dbReference>
<feature type="repeat" description="ANK" evidence="3">
    <location>
        <begin position="468"/>
        <end position="500"/>
    </location>
</feature>
<sequence length="608" mass="67221">MKDNSKARGRIPGVALAFSKFSLHKPNKKTSTPPSPKLIPAAPSSPPLLNTPPLTSLPTFEITTDSDAHLSSSSLFFHMSRKSKRLSAISATNVNKAYTVNTGRKNSLPPVMDIFVRSKPGLSYVTFAEFRKNDEYPRYQITILTTLQKQENKLRQIGIVKNLEKSNLKGKKERKLTKEMDHMVSKNLAIVRRSPPSTSAFKFLAMKKAKSRTPSVLLKNLALAIRDHKVSEAIRILSYISGSTMKKKRPSEANNIFLMAMAHRLEDVAMAMYERGIPTNINREIFVKPANENNAFEFKFPSYFILAVALGLHNLAKAMIRKANMNQTWYGLSPLIIALAQTSVEETTDRHSSASSKMSSGQFLLVRTLLDNGADPAQGIPLEQFLTLRLLNSRKRRKSRSLCTEDVIDGIESKLSVQQTAVNGETDHVRMDASATASSTSCLFVQSDVMLTLELVRAGANVNQKDLRGNTPLHHAACKGYLEMVIVLLQLGSDVNAKNINGRTPLHEAIRNHHQRICNTLIDAGAKSEICDNLGQTVKDLGSAAGLTSKEIAAFLEGNKKENQQIKSLQQNGFKKKATIRHSSNKKPSLIPTMMNSSTGRIKIHLGI</sequence>
<dbReference type="Gene3D" id="1.25.40.20">
    <property type="entry name" value="Ankyrin repeat-containing domain"/>
    <property type="match status" value="1"/>
</dbReference>
<dbReference type="PANTHER" id="PTHR24171:SF8">
    <property type="entry name" value="BRCA1-ASSOCIATED RING DOMAIN PROTEIN 1"/>
    <property type="match status" value="1"/>
</dbReference>
<dbReference type="PROSITE" id="PS50297">
    <property type="entry name" value="ANK_REP_REGION"/>
    <property type="match status" value="2"/>
</dbReference>
<dbReference type="InterPro" id="IPR002110">
    <property type="entry name" value="Ankyrin_rpt"/>
</dbReference>
<accession>A0A9N9F054</accession>
<keyword evidence="1" id="KW-0677">Repeat</keyword>
<dbReference type="SMART" id="SM00248">
    <property type="entry name" value="ANK"/>
    <property type="match status" value="4"/>
</dbReference>
<dbReference type="PANTHER" id="PTHR24171">
    <property type="entry name" value="ANKYRIN REPEAT DOMAIN-CONTAINING PROTEIN 39-RELATED"/>
    <property type="match status" value="1"/>
</dbReference>
<protein>
    <submittedName>
        <fullName evidence="5">3332_t:CDS:1</fullName>
    </submittedName>
</protein>
<evidence type="ECO:0000256" key="2">
    <source>
        <dbReference type="ARBA" id="ARBA00023043"/>
    </source>
</evidence>
<evidence type="ECO:0000256" key="4">
    <source>
        <dbReference type="SAM" id="MobiDB-lite"/>
    </source>
</evidence>
<dbReference type="SUPFAM" id="SSF48403">
    <property type="entry name" value="Ankyrin repeat"/>
    <property type="match status" value="1"/>
</dbReference>
<feature type="compositionally biased region" description="Pro residues" evidence="4">
    <location>
        <begin position="33"/>
        <end position="50"/>
    </location>
</feature>
<name>A0A9N9F054_9GLOM</name>